<evidence type="ECO:0000256" key="1">
    <source>
        <dbReference type="ARBA" id="ARBA00023125"/>
    </source>
</evidence>
<name>A0AA41TXF0_9ACTN</name>
<dbReference type="Gene3D" id="1.10.1660.10">
    <property type="match status" value="1"/>
</dbReference>
<dbReference type="EMBL" id="JAKFHA010000002">
    <property type="protein sequence ID" value="MCF2526768.1"/>
    <property type="molecule type" value="Genomic_DNA"/>
</dbReference>
<feature type="coiled-coil region" evidence="2">
    <location>
        <begin position="80"/>
        <end position="107"/>
    </location>
</feature>
<dbReference type="PANTHER" id="PTHR30204">
    <property type="entry name" value="REDOX-CYCLING DRUG-SENSING TRANSCRIPTIONAL ACTIVATOR SOXR"/>
    <property type="match status" value="1"/>
</dbReference>
<keyword evidence="2" id="KW-0175">Coiled coil</keyword>
<dbReference type="PROSITE" id="PS00552">
    <property type="entry name" value="HTH_MERR_1"/>
    <property type="match status" value="1"/>
</dbReference>
<dbReference type="InterPro" id="IPR009061">
    <property type="entry name" value="DNA-bd_dom_put_sf"/>
</dbReference>
<dbReference type="PROSITE" id="PS50937">
    <property type="entry name" value="HTH_MERR_2"/>
    <property type="match status" value="1"/>
</dbReference>
<dbReference type="SMART" id="SM00422">
    <property type="entry name" value="HTH_MERR"/>
    <property type="match status" value="1"/>
</dbReference>
<dbReference type="PRINTS" id="PR00040">
    <property type="entry name" value="HTHMERR"/>
</dbReference>
<dbReference type="Proteomes" id="UP001165378">
    <property type="component" value="Unassembled WGS sequence"/>
</dbReference>
<accession>A0AA41TXF0</accession>
<dbReference type="GO" id="GO:0003677">
    <property type="term" value="F:DNA binding"/>
    <property type="evidence" value="ECO:0007669"/>
    <property type="project" value="UniProtKB-KW"/>
</dbReference>
<dbReference type="InterPro" id="IPR000551">
    <property type="entry name" value="MerR-type_HTH_dom"/>
</dbReference>
<dbReference type="GO" id="GO:0003700">
    <property type="term" value="F:DNA-binding transcription factor activity"/>
    <property type="evidence" value="ECO:0007669"/>
    <property type="project" value="InterPro"/>
</dbReference>
<dbReference type="Pfam" id="PF13411">
    <property type="entry name" value="MerR_1"/>
    <property type="match status" value="1"/>
</dbReference>
<comment type="caution">
    <text evidence="4">The sequence shown here is derived from an EMBL/GenBank/DDBJ whole genome shotgun (WGS) entry which is preliminary data.</text>
</comment>
<evidence type="ECO:0000313" key="4">
    <source>
        <dbReference type="EMBL" id="MCF2526768.1"/>
    </source>
</evidence>
<dbReference type="AlphaFoldDB" id="A0AA41TXF0"/>
<gene>
    <name evidence="4" type="ORF">LZ495_05995</name>
</gene>
<sequence>MKIGDLARETGVSPRLLRYYEEQGLITAQRAASGHRRYTQDTVEAVARIRMLLGAGLPTSVIAGLMDCFTGGTELEACAEQHLRAHLDGIESRIAQLQETRSALTALIGTTAAPAPRQLAAA</sequence>
<dbReference type="PANTHER" id="PTHR30204:SF97">
    <property type="entry name" value="MERR FAMILY REGULATORY PROTEIN"/>
    <property type="match status" value="1"/>
</dbReference>
<dbReference type="RefSeq" id="WP_235050902.1">
    <property type="nucleotide sequence ID" value="NZ_JAKFHA010000002.1"/>
</dbReference>
<protein>
    <submittedName>
        <fullName evidence="4">MerR family transcriptional regulator</fullName>
    </submittedName>
</protein>
<feature type="domain" description="HTH merR-type" evidence="3">
    <location>
        <begin position="1"/>
        <end position="68"/>
    </location>
</feature>
<organism evidence="4 5">
    <name type="scientific">Yinghuangia soli</name>
    <dbReference type="NCBI Taxonomy" id="2908204"/>
    <lineage>
        <taxon>Bacteria</taxon>
        <taxon>Bacillati</taxon>
        <taxon>Actinomycetota</taxon>
        <taxon>Actinomycetes</taxon>
        <taxon>Kitasatosporales</taxon>
        <taxon>Streptomycetaceae</taxon>
        <taxon>Yinghuangia</taxon>
    </lineage>
</organism>
<proteinExistence type="predicted"/>
<reference evidence="4" key="1">
    <citation type="submission" date="2022-01" db="EMBL/GenBank/DDBJ databases">
        <title>Genome-Based Taxonomic Classification of the Phylum Actinobacteria.</title>
        <authorList>
            <person name="Gao Y."/>
        </authorList>
    </citation>
    <scope>NUCLEOTIDE SEQUENCE</scope>
    <source>
        <strain evidence="4">KLBMP 8922</strain>
    </source>
</reference>
<dbReference type="SUPFAM" id="SSF46955">
    <property type="entry name" value="Putative DNA-binding domain"/>
    <property type="match status" value="1"/>
</dbReference>
<keyword evidence="1" id="KW-0238">DNA-binding</keyword>
<keyword evidence="5" id="KW-1185">Reference proteome</keyword>
<evidence type="ECO:0000259" key="3">
    <source>
        <dbReference type="PROSITE" id="PS50937"/>
    </source>
</evidence>
<evidence type="ECO:0000256" key="2">
    <source>
        <dbReference type="SAM" id="Coils"/>
    </source>
</evidence>
<evidence type="ECO:0000313" key="5">
    <source>
        <dbReference type="Proteomes" id="UP001165378"/>
    </source>
</evidence>
<dbReference type="InterPro" id="IPR047057">
    <property type="entry name" value="MerR_fam"/>
</dbReference>